<dbReference type="STRING" id="1349785.GCA_000509405_02594"/>
<dbReference type="EMBL" id="LT634361">
    <property type="protein sequence ID" value="SFZ85056.1"/>
    <property type="molecule type" value="Genomic_DNA"/>
</dbReference>
<reference evidence="1 2" key="1">
    <citation type="submission" date="2016-11" db="EMBL/GenBank/DDBJ databases">
        <authorList>
            <person name="Jaros S."/>
            <person name="Januszkiewicz K."/>
            <person name="Wedrychowicz H."/>
        </authorList>
    </citation>
    <scope>NUCLEOTIDE SEQUENCE [LARGE SCALE GENOMIC DNA]</scope>
    <source>
        <strain evidence="1">NCIMB 2154T</strain>
    </source>
</reference>
<gene>
    <name evidence="1" type="ORF">MARIT_3035</name>
</gene>
<protein>
    <recommendedName>
        <fullName evidence="3">BioF2-like acetyltransferase domain-containing protein</fullName>
    </recommendedName>
</protein>
<dbReference type="SUPFAM" id="SSF55729">
    <property type="entry name" value="Acyl-CoA N-acyltransferases (Nat)"/>
    <property type="match status" value="1"/>
</dbReference>
<evidence type="ECO:0000313" key="2">
    <source>
        <dbReference type="Proteomes" id="UP000231564"/>
    </source>
</evidence>
<dbReference type="Gene3D" id="3.40.630.30">
    <property type="match status" value="1"/>
</dbReference>
<name>A0A2H1EDC3_9FLAO</name>
<dbReference type="InterPro" id="IPR016181">
    <property type="entry name" value="Acyl_CoA_acyltransferase"/>
</dbReference>
<dbReference type="RefSeq" id="WP_231975163.1">
    <property type="nucleotide sequence ID" value="NZ_CP138495.1"/>
</dbReference>
<evidence type="ECO:0008006" key="3">
    <source>
        <dbReference type="Google" id="ProtNLM"/>
    </source>
</evidence>
<keyword evidence="2" id="KW-1185">Reference proteome</keyword>
<accession>A0A2H1EDC3</accession>
<dbReference type="Proteomes" id="UP000231564">
    <property type="component" value="Chromosome MARIT"/>
</dbReference>
<dbReference type="AlphaFoldDB" id="A0A2H1EDC3"/>
<sequence>MKILSCNNNTPNARYFLSINEIPNDLWEKLQCTNNNYFNPLYLSALEVNNPQISFSYIVLLDIHQNPIAFASIQILDFYLDNVQNKVLSAVEKIKSIGHKLGVISTEKPLKIVTCGNTFVSGEHGVFIKEHENKKEVIKDLARAITNFPNSKKDLKNKVDAYMLKDFIQESLFITDELHGLQYYSFNVEPNMVLYLDEKWNDFHDYLAVLKTKFRVKAKKAFKQSIDLDTKIITEDNIDLFLPKMEELYKKVSTKANFNLNDFNINTYKALKQNLKEAYILQAYYLQDKMVGFLSGMINQNALDAHFVGIDYELNKTYAIYQRMLYDYIGIAIKNKLSIINFGRTASEIKSSIGAVPQDLTIYLRHKKSIPNRILSLFLKRIQPTEFKQMHPFKSKNS</sequence>
<evidence type="ECO:0000313" key="1">
    <source>
        <dbReference type="EMBL" id="SFZ85056.1"/>
    </source>
</evidence>
<organism evidence="1 2">
    <name type="scientific">Tenacibaculum maritimum NCIMB 2154</name>
    <dbReference type="NCBI Taxonomy" id="1349785"/>
    <lineage>
        <taxon>Bacteria</taxon>
        <taxon>Pseudomonadati</taxon>
        <taxon>Bacteroidota</taxon>
        <taxon>Flavobacteriia</taxon>
        <taxon>Flavobacteriales</taxon>
        <taxon>Flavobacteriaceae</taxon>
        <taxon>Tenacibaculum</taxon>
    </lineage>
</organism>
<dbReference type="GeneID" id="47724479"/>
<proteinExistence type="predicted"/>
<dbReference type="KEGG" id="tmar:MARIT_3035"/>